<reference evidence="1" key="1">
    <citation type="submission" date="2016-05" db="EMBL/GenBank/DDBJ databases">
        <authorList>
            <person name="Lavstsen T."/>
            <person name="Jespersen J.S."/>
        </authorList>
    </citation>
    <scope>NUCLEOTIDE SEQUENCE</scope>
    <source>
        <tissue evidence="1">Brain</tissue>
    </source>
</reference>
<evidence type="ECO:0000313" key="1">
    <source>
        <dbReference type="EMBL" id="SBQ36047.1"/>
    </source>
</evidence>
<dbReference type="AlphaFoldDB" id="A0A1A8DPW0"/>
<dbReference type="EMBL" id="HAEA01007567">
    <property type="protein sequence ID" value="SBQ36047.1"/>
    <property type="molecule type" value="Transcribed_RNA"/>
</dbReference>
<feature type="non-terminal residue" evidence="1">
    <location>
        <position position="100"/>
    </location>
</feature>
<organism evidence="1">
    <name type="scientific">Nothobranchius kadleci</name>
    <name type="common">African annual killifish</name>
    <dbReference type="NCBI Taxonomy" id="1051664"/>
    <lineage>
        <taxon>Eukaryota</taxon>
        <taxon>Metazoa</taxon>
        <taxon>Chordata</taxon>
        <taxon>Craniata</taxon>
        <taxon>Vertebrata</taxon>
        <taxon>Euteleostomi</taxon>
        <taxon>Actinopterygii</taxon>
        <taxon>Neopterygii</taxon>
        <taxon>Teleostei</taxon>
        <taxon>Neoteleostei</taxon>
        <taxon>Acanthomorphata</taxon>
        <taxon>Ovalentaria</taxon>
        <taxon>Atherinomorphae</taxon>
        <taxon>Cyprinodontiformes</taxon>
        <taxon>Nothobranchiidae</taxon>
        <taxon>Nothobranchius</taxon>
    </lineage>
</organism>
<name>A0A1A8DPW0_NOTKA</name>
<protein>
    <submittedName>
        <fullName evidence="1">Uncharacterized protein</fullName>
    </submittedName>
</protein>
<feature type="non-terminal residue" evidence="1">
    <location>
        <position position="1"/>
    </location>
</feature>
<reference evidence="1" key="2">
    <citation type="submission" date="2016-06" db="EMBL/GenBank/DDBJ databases">
        <title>The genome of a short-lived fish provides insights into sex chromosome evolution and the genetic control of aging.</title>
        <authorList>
            <person name="Reichwald K."/>
            <person name="Felder M."/>
            <person name="Petzold A."/>
            <person name="Koch P."/>
            <person name="Groth M."/>
            <person name="Platzer M."/>
        </authorList>
    </citation>
    <scope>NUCLEOTIDE SEQUENCE</scope>
    <source>
        <tissue evidence="1">Brain</tissue>
    </source>
</reference>
<proteinExistence type="predicted"/>
<sequence>LTGAFQTLKGLFHRPNWHGMGRIGSLIVKPVQKAYPDRARARPLLLWSRDFWSGRSHSVKGLESSDWGRNDVTTRDNPRVRVFVFGCTPCAIMPTSMRAA</sequence>
<accession>A0A1A8DPW0</accession>
<gene>
    <name evidence="1" type="primary">Nfu_g_1_024947</name>
</gene>